<proteinExistence type="predicted"/>
<dbReference type="EMBL" id="CP002745">
    <property type="protein sequence ID" value="AEK60978.1"/>
    <property type="molecule type" value="Genomic_DNA"/>
</dbReference>
<dbReference type="AlphaFoldDB" id="G0AJ44"/>
<protein>
    <submittedName>
        <fullName evidence="2">Putative transcriptional regulator</fullName>
    </submittedName>
</protein>
<dbReference type="HOGENOM" id="CLU_066192_13_1_4"/>
<reference evidence="2 3" key="2">
    <citation type="journal article" date="2006" name="J. Microbiol. Methods">
        <title>Genomic flank-sequencing of plasposon insertion sites for rapid identification of functional genes.</title>
        <authorList>
            <person name="Leveau J.H."/>
            <person name="Gerards S."/>
            <person name="Fritsche K."/>
            <person name="Zondag G."/>
            <person name="van Veen J.A."/>
        </authorList>
    </citation>
    <scope>NUCLEOTIDE SEQUENCE [LARGE SCALE GENOMIC DNA]</scope>
    <source>
        <strain evidence="2 3">Ter331</strain>
    </source>
</reference>
<sequence length="124" mass="14269">MSEKFLNIQHYERKDCQMVRKFVELAEKMSPASRARSDAKFEALIREMPLHELRRARGLSQKALAALLHIEQPAIAKLEWRADMYISSLRAHIEAMHGELEIIARFPSGAVTIKNFTALEFSET</sequence>
<reference evidence="2 3" key="5">
    <citation type="journal article" date="2011" name="ISME J.">
        <title>Dual transcriptional profiling of a bacterial/fungal confrontation: Collimonas fungivorans versus Aspergillus niger.</title>
        <authorList>
            <person name="Mela F."/>
            <person name="Fritsche K."/>
            <person name="de Boer W."/>
            <person name="van Veen J.A."/>
            <person name="de Graaff L.H."/>
            <person name="van den Berg M."/>
            <person name="Leveau J.H."/>
        </authorList>
    </citation>
    <scope>NUCLEOTIDE SEQUENCE [LARGE SCALE GENOMIC DNA]</scope>
    <source>
        <strain evidence="2 3">Ter331</strain>
    </source>
</reference>
<dbReference type="KEGG" id="cfu:CFU_1146"/>
<dbReference type="Gene3D" id="1.10.260.40">
    <property type="entry name" value="lambda repressor-like DNA-binding domains"/>
    <property type="match status" value="1"/>
</dbReference>
<reference evidence="2 3" key="4">
    <citation type="journal article" date="2010" name="Environ. Microbiol.">
        <title>The bacterial genus Collimonas: mycophagy, weathering and other adaptive solutions to life in oligotrophic soil environments.</title>
        <authorList>
            <person name="Leveau J.H."/>
            <person name="Uroz S."/>
            <person name="de Boer W."/>
        </authorList>
    </citation>
    <scope>NUCLEOTIDE SEQUENCE [LARGE SCALE GENOMIC DNA]</scope>
    <source>
        <strain evidence="2 3">Ter331</strain>
    </source>
</reference>
<dbReference type="eggNOG" id="COG3620">
    <property type="taxonomic scope" value="Bacteria"/>
</dbReference>
<evidence type="ECO:0000313" key="3">
    <source>
        <dbReference type="Proteomes" id="UP000008392"/>
    </source>
</evidence>
<dbReference type="Proteomes" id="UP000008392">
    <property type="component" value="Chromosome"/>
</dbReference>
<dbReference type="STRING" id="1005048.CFU_1146"/>
<keyword evidence="3" id="KW-1185">Reference proteome</keyword>
<accession>G0AJ44</accession>
<dbReference type="InterPro" id="IPR039554">
    <property type="entry name" value="HigA2-like_HTH"/>
</dbReference>
<name>G0AJ44_COLFT</name>
<dbReference type="CDD" id="cd00093">
    <property type="entry name" value="HTH_XRE"/>
    <property type="match status" value="1"/>
</dbReference>
<dbReference type="InterPro" id="IPR010982">
    <property type="entry name" value="Lambda_DNA-bd_dom_sf"/>
</dbReference>
<evidence type="ECO:0000259" key="1">
    <source>
        <dbReference type="PROSITE" id="PS50943"/>
    </source>
</evidence>
<gene>
    <name evidence="2" type="ordered locus">CFU_1146</name>
</gene>
<reference evidence="2 3" key="3">
    <citation type="journal article" date="2008" name="FEMS Microbiol. Ecol.">
        <title>Identification and characterization of genes underlying chitinolysis in Collimonas fungivorans Ter331.</title>
        <authorList>
            <person name="Fritsche K."/>
            <person name="de Boer W."/>
            <person name="Gerards S."/>
            <person name="van den Berg M."/>
            <person name="van Veen J.A."/>
            <person name="Leveau J.H."/>
        </authorList>
    </citation>
    <scope>NUCLEOTIDE SEQUENCE [LARGE SCALE GENOMIC DNA]</scope>
    <source>
        <strain evidence="2 3">Ter331</strain>
    </source>
</reference>
<dbReference type="PROSITE" id="PS50943">
    <property type="entry name" value="HTH_CROC1"/>
    <property type="match status" value="1"/>
</dbReference>
<dbReference type="GO" id="GO:0003677">
    <property type="term" value="F:DNA binding"/>
    <property type="evidence" value="ECO:0007669"/>
    <property type="project" value="InterPro"/>
</dbReference>
<reference evidence="3" key="6">
    <citation type="submission" date="2011-05" db="EMBL/GenBank/DDBJ databases">
        <title>Complete sequence of Collimonas fungivorans Ter331.</title>
        <authorList>
            <person name="Leveau J.H."/>
        </authorList>
    </citation>
    <scope>NUCLEOTIDE SEQUENCE [LARGE SCALE GENOMIC DNA]</scope>
    <source>
        <strain evidence="3">Ter331</strain>
    </source>
</reference>
<dbReference type="Pfam" id="PF13744">
    <property type="entry name" value="HTH_37"/>
    <property type="match status" value="1"/>
</dbReference>
<dbReference type="SUPFAM" id="SSF47413">
    <property type="entry name" value="lambda repressor-like DNA-binding domains"/>
    <property type="match status" value="1"/>
</dbReference>
<evidence type="ECO:0000313" key="2">
    <source>
        <dbReference type="EMBL" id="AEK60978.1"/>
    </source>
</evidence>
<feature type="domain" description="HTH cro/C1-type" evidence="1">
    <location>
        <begin position="50"/>
        <end position="79"/>
    </location>
</feature>
<organism evidence="2 3">
    <name type="scientific">Collimonas fungivorans (strain Ter331)</name>
    <dbReference type="NCBI Taxonomy" id="1005048"/>
    <lineage>
        <taxon>Bacteria</taxon>
        <taxon>Pseudomonadati</taxon>
        <taxon>Pseudomonadota</taxon>
        <taxon>Betaproteobacteria</taxon>
        <taxon>Burkholderiales</taxon>
        <taxon>Oxalobacteraceae</taxon>
        <taxon>Collimonas</taxon>
    </lineage>
</organism>
<reference evidence="2 3" key="1">
    <citation type="journal article" date="2004" name="Environ. Microbiol.">
        <title>Phylogeny-function analysis of (meta)genomic libraries: screening for expression of ribosomal RNA genes by large-insert library fluorescent in situ hybridization (LIL-FISH).</title>
        <authorList>
            <person name="Leveau J.H."/>
            <person name="Gerards S."/>
            <person name="de Boer W."/>
            <person name="van Veen J.A."/>
        </authorList>
    </citation>
    <scope>NUCLEOTIDE SEQUENCE [LARGE SCALE GENOMIC DNA]</scope>
    <source>
        <strain evidence="2 3">Ter331</strain>
    </source>
</reference>
<dbReference type="InterPro" id="IPR001387">
    <property type="entry name" value="Cro/C1-type_HTH"/>
</dbReference>